<gene>
    <name evidence="2" type="ORF">JOD64_004202</name>
</gene>
<evidence type="ECO:0000313" key="3">
    <source>
        <dbReference type="Proteomes" id="UP000764837"/>
    </source>
</evidence>
<feature type="domain" description="DUF402" evidence="1">
    <location>
        <begin position="56"/>
        <end position="185"/>
    </location>
</feature>
<dbReference type="Proteomes" id="UP000764837">
    <property type="component" value="Unassembled WGS sequence"/>
</dbReference>
<dbReference type="SUPFAM" id="SSF159234">
    <property type="entry name" value="FomD-like"/>
    <property type="match status" value="1"/>
</dbReference>
<keyword evidence="3" id="KW-1185">Reference proteome</keyword>
<name>A0ABS2LXQ9_9ACTN</name>
<sequence length="218" mass="24753">MTVDRFEPGRLILHRNVRRGRIGWVRPARVVLDDERGLLLWIAEGSPVAHEVNGVGLTMRGLPFADWITPTYQLAEGRWNGPPLLKFLPTGAAHSVWWFRDAAGRFSHWYVNLEEPGVRWDDGPTAGVDVIDQDLDVLVASDRTWQWKDEDEFVERLAFPEDYWVTDEKAVRAEGERVIGLAEAGVFPFDGTWCDYAPPPNWGVPDGLPAGWDRPPVR</sequence>
<dbReference type="RefSeq" id="WP_307813529.1">
    <property type="nucleotide sequence ID" value="NZ_JAFBBP010000001.1"/>
</dbReference>
<protein>
    <recommendedName>
        <fullName evidence="1">DUF402 domain-containing protein</fullName>
    </recommendedName>
</protein>
<evidence type="ECO:0000259" key="1">
    <source>
        <dbReference type="Pfam" id="PF04167"/>
    </source>
</evidence>
<dbReference type="Pfam" id="PF04167">
    <property type="entry name" value="DUF402"/>
    <property type="match status" value="1"/>
</dbReference>
<reference evidence="2 3" key="1">
    <citation type="submission" date="2021-01" db="EMBL/GenBank/DDBJ databases">
        <title>Sequencing the genomes of 1000 actinobacteria strains.</title>
        <authorList>
            <person name="Klenk H.-P."/>
        </authorList>
    </citation>
    <scope>NUCLEOTIDE SEQUENCE [LARGE SCALE GENOMIC DNA]</scope>
    <source>
        <strain evidence="2 3">DSM 100204</strain>
    </source>
</reference>
<accession>A0ABS2LXQ9</accession>
<dbReference type="EMBL" id="JAFBBP010000001">
    <property type="protein sequence ID" value="MBM7492980.1"/>
    <property type="molecule type" value="Genomic_DNA"/>
</dbReference>
<evidence type="ECO:0000313" key="2">
    <source>
        <dbReference type="EMBL" id="MBM7492980.1"/>
    </source>
</evidence>
<organism evidence="2 3">
    <name type="scientific">Micromonospora luteifusca</name>
    <dbReference type="NCBI Taxonomy" id="709860"/>
    <lineage>
        <taxon>Bacteria</taxon>
        <taxon>Bacillati</taxon>
        <taxon>Actinomycetota</taxon>
        <taxon>Actinomycetes</taxon>
        <taxon>Micromonosporales</taxon>
        <taxon>Micromonosporaceae</taxon>
        <taxon>Micromonospora</taxon>
    </lineage>
</organism>
<proteinExistence type="predicted"/>
<dbReference type="Gene3D" id="2.40.380.10">
    <property type="entry name" value="FomD-like"/>
    <property type="match status" value="1"/>
</dbReference>
<dbReference type="InterPro" id="IPR035930">
    <property type="entry name" value="FomD-like_sf"/>
</dbReference>
<dbReference type="InterPro" id="IPR007295">
    <property type="entry name" value="DUF402"/>
</dbReference>
<comment type="caution">
    <text evidence="2">The sequence shown here is derived from an EMBL/GenBank/DDBJ whole genome shotgun (WGS) entry which is preliminary data.</text>
</comment>